<dbReference type="Pfam" id="PF00300">
    <property type="entry name" value="His_Phos_1"/>
    <property type="match status" value="1"/>
</dbReference>
<dbReference type="EMBL" id="JAAOLX010000007">
    <property type="protein sequence ID" value="NHQ87264.1"/>
    <property type="molecule type" value="Genomic_DNA"/>
</dbReference>
<dbReference type="InterPro" id="IPR013078">
    <property type="entry name" value="His_Pase_superF_clade-1"/>
</dbReference>
<protein>
    <submittedName>
        <fullName evidence="1">Histidine phosphatase family protein</fullName>
    </submittedName>
</protein>
<dbReference type="Gene3D" id="3.40.50.1240">
    <property type="entry name" value="Phosphoglycerate mutase-like"/>
    <property type="match status" value="1"/>
</dbReference>
<sequence>MQKVYFITHPEVLIAPDVPVTRWSLSEKGRERMTAFLQQAFIPSLTAIYSSEESKAIEAAEILAAANNIKTEKLSNLGENDRTATGFLQKEQFEAAADEFFAHPENSFQGWERACDAQQRIIKAVEHIIQKSAGKNIAIVAHGAVGTLYKCHLKNIAINRSEDQPSQGHYYCFDVKHRQLEHDWLSISAN</sequence>
<comment type="caution">
    <text evidence="1">The sequence shown here is derived from an EMBL/GenBank/DDBJ whole genome shotgun (WGS) entry which is preliminary data.</text>
</comment>
<organism evidence="1 2">
    <name type="scientific">Iodobacter violaceini</name>
    <dbReference type="NCBI Taxonomy" id="3044271"/>
    <lineage>
        <taxon>Bacteria</taxon>
        <taxon>Pseudomonadati</taxon>
        <taxon>Pseudomonadota</taxon>
        <taxon>Betaproteobacteria</taxon>
        <taxon>Neisseriales</taxon>
        <taxon>Chitinibacteraceae</taxon>
        <taxon>Iodobacter</taxon>
    </lineage>
</organism>
<reference evidence="1 2" key="1">
    <citation type="submission" date="2020-03" db="EMBL/GenBank/DDBJ databases">
        <title>Draft genome sequence of environmentally isolated violet-colored cultures.</title>
        <authorList>
            <person name="Wilson H.S."/>
        </authorList>
    </citation>
    <scope>NUCLEOTIDE SEQUENCE [LARGE SCALE GENOMIC DNA]</scope>
    <source>
        <strain evidence="1 2">HSC-16F04</strain>
    </source>
</reference>
<evidence type="ECO:0000313" key="1">
    <source>
        <dbReference type="EMBL" id="NHQ87264.1"/>
    </source>
</evidence>
<gene>
    <name evidence="1" type="ORF">HA050_14195</name>
</gene>
<dbReference type="Proteomes" id="UP000712570">
    <property type="component" value="Unassembled WGS sequence"/>
</dbReference>
<dbReference type="SUPFAM" id="SSF53254">
    <property type="entry name" value="Phosphoglycerate mutase-like"/>
    <property type="match status" value="1"/>
</dbReference>
<evidence type="ECO:0000313" key="2">
    <source>
        <dbReference type="Proteomes" id="UP000712570"/>
    </source>
</evidence>
<keyword evidence="2" id="KW-1185">Reference proteome</keyword>
<dbReference type="InterPro" id="IPR029033">
    <property type="entry name" value="His_PPase_superfam"/>
</dbReference>
<name>A0ABX0KU06_9NEIS</name>
<proteinExistence type="predicted"/>
<accession>A0ABX0KU06</accession>